<dbReference type="EMBL" id="JAMXQU010000008">
    <property type="protein sequence ID" value="MCO6160599.1"/>
    <property type="molecule type" value="Genomic_DNA"/>
</dbReference>
<protein>
    <submittedName>
        <fullName evidence="1">Uncharacterized protein</fullName>
    </submittedName>
</protein>
<name>A0ABT1CK24_9PROT</name>
<accession>A0ABT1CK24</accession>
<proteinExistence type="predicted"/>
<reference evidence="1 2" key="1">
    <citation type="submission" date="2022-06" db="EMBL/GenBank/DDBJ databases">
        <title>Whole-genome of Asaia lannensis strain LMG 27011T.</title>
        <authorList>
            <person name="Sombolestani A."/>
        </authorList>
    </citation>
    <scope>NUCLEOTIDE SEQUENCE [LARGE SCALE GENOMIC DNA]</scope>
    <source>
        <strain evidence="1 2">NBRC 102526</strain>
    </source>
</reference>
<keyword evidence="2" id="KW-1185">Reference proteome</keyword>
<comment type="caution">
    <text evidence="1">The sequence shown here is derived from an EMBL/GenBank/DDBJ whole genome shotgun (WGS) entry which is preliminary data.</text>
</comment>
<dbReference type="Proteomes" id="UP001523401">
    <property type="component" value="Unassembled WGS sequence"/>
</dbReference>
<organism evidence="1 2">
    <name type="scientific">Asaia lannensis NBRC 102526</name>
    <dbReference type="NCBI Taxonomy" id="1307926"/>
    <lineage>
        <taxon>Bacteria</taxon>
        <taxon>Pseudomonadati</taxon>
        <taxon>Pseudomonadota</taxon>
        <taxon>Alphaproteobacteria</taxon>
        <taxon>Acetobacterales</taxon>
        <taxon>Acetobacteraceae</taxon>
        <taxon>Asaia</taxon>
    </lineage>
</organism>
<dbReference type="RefSeq" id="WP_252849660.1">
    <property type="nucleotide sequence ID" value="NZ_JAMXQU010000008.1"/>
</dbReference>
<gene>
    <name evidence="1" type="ORF">NF685_11220</name>
</gene>
<evidence type="ECO:0000313" key="2">
    <source>
        <dbReference type="Proteomes" id="UP001523401"/>
    </source>
</evidence>
<sequence length="64" mass="6432">MYGSDGTSSQVHVDGNLNITLSDNSSIALGDYGGDYTAGSVISSTGVVTLTGIGAQGNVNPRLR</sequence>
<evidence type="ECO:0000313" key="1">
    <source>
        <dbReference type="EMBL" id="MCO6160599.1"/>
    </source>
</evidence>